<organism evidence="3 4">
    <name type="scientific">Chlamydomonas eustigma</name>
    <dbReference type="NCBI Taxonomy" id="1157962"/>
    <lineage>
        <taxon>Eukaryota</taxon>
        <taxon>Viridiplantae</taxon>
        <taxon>Chlorophyta</taxon>
        <taxon>core chlorophytes</taxon>
        <taxon>Chlorophyceae</taxon>
        <taxon>CS clade</taxon>
        <taxon>Chlamydomonadales</taxon>
        <taxon>Chlamydomonadaceae</taxon>
        <taxon>Chlamydomonas</taxon>
    </lineage>
</organism>
<dbReference type="AlphaFoldDB" id="A0A250WYF4"/>
<comment type="caution">
    <text evidence="3">The sequence shown here is derived from an EMBL/GenBank/DDBJ whole genome shotgun (WGS) entry which is preliminary data.</text>
</comment>
<evidence type="ECO:0000313" key="4">
    <source>
        <dbReference type="Proteomes" id="UP000232323"/>
    </source>
</evidence>
<sequence length="295" mass="32384">MFNVMSLSLILCLGCLLSSVLCQPSYVATNGSDGSLVVVYPPAPYTYPDLISFPKLKSAGAKGQWGLKVYIGDSTNPGNFYGPVNCTNPAYNACPQPPLTTLGTGLVKVQYTWKNLTKLTMMPGTSQVPSTLELYMCYSDVAFNDRPWRKKNKPYPSLTQNCYFWISTNAFPTVPTTNLSAANWGPLSGYQVYEMTYNDELPDASLFFMLWVRCTDGQVCAFESTESAFVLNSSGLYYPLPYSGATYITVSGYSGITPGMTAAAIVLSIFGPVFFTVYFIADHVYYTKTGKALSW</sequence>
<keyword evidence="1" id="KW-0472">Membrane</keyword>
<keyword evidence="2" id="KW-0732">Signal</keyword>
<keyword evidence="1" id="KW-0812">Transmembrane</keyword>
<proteinExistence type="predicted"/>
<keyword evidence="1" id="KW-1133">Transmembrane helix</keyword>
<keyword evidence="4" id="KW-1185">Reference proteome</keyword>
<evidence type="ECO:0000256" key="2">
    <source>
        <dbReference type="SAM" id="SignalP"/>
    </source>
</evidence>
<evidence type="ECO:0000313" key="3">
    <source>
        <dbReference type="EMBL" id="GAX75815.1"/>
    </source>
</evidence>
<dbReference type="EMBL" id="BEGY01000014">
    <property type="protein sequence ID" value="GAX75815.1"/>
    <property type="molecule type" value="Genomic_DNA"/>
</dbReference>
<dbReference type="Proteomes" id="UP000232323">
    <property type="component" value="Unassembled WGS sequence"/>
</dbReference>
<name>A0A250WYF4_9CHLO</name>
<feature type="signal peptide" evidence="2">
    <location>
        <begin position="1"/>
        <end position="22"/>
    </location>
</feature>
<dbReference type="STRING" id="1157962.A0A250WYF4"/>
<gene>
    <name evidence="3" type="ORF">CEUSTIGMA_g3258.t1</name>
</gene>
<dbReference type="OrthoDB" id="559745at2759"/>
<feature type="transmembrane region" description="Helical" evidence="1">
    <location>
        <begin position="260"/>
        <end position="281"/>
    </location>
</feature>
<protein>
    <recommendedName>
        <fullName evidence="5">ALA-interacting subunit</fullName>
    </recommendedName>
</protein>
<evidence type="ECO:0000256" key="1">
    <source>
        <dbReference type="SAM" id="Phobius"/>
    </source>
</evidence>
<accession>A0A250WYF4</accession>
<feature type="chain" id="PRO_5012038352" description="ALA-interacting subunit" evidence="2">
    <location>
        <begin position="23"/>
        <end position="295"/>
    </location>
</feature>
<reference evidence="3 4" key="1">
    <citation type="submission" date="2017-08" db="EMBL/GenBank/DDBJ databases">
        <title>Acidophilic green algal genome provides insights into adaptation to an acidic environment.</title>
        <authorList>
            <person name="Hirooka S."/>
            <person name="Hirose Y."/>
            <person name="Kanesaki Y."/>
            <person name="Higuchi S."/>
            <person name="Fujiwara T."/>
            <person name="Onuma R."/>
            <person name="Era A."/>
            <person name="Ohbayashi R."/>
            <person name="Uzuka A."/>
            <person name="Nozaki H."/>
            <person name="Yoshikawa H."/>
            <person name="Miyagishima S.Y."/>
        </authorList>
    </citation>
    <scope>NUCLEOTIDE SEQUENCE [LARGE SCALE GENOMIC DNA]</scope>
    <source>
        <strain evidence="3 4">NIES-2499</strain>
    </source>
</reference>
<evidence type="ECO:0008006" key="5">
    <source>
        <dbReference type="Google" id="ProtNLM"/>
    </source>
</evidence>